<evidence type="ECO:0000313" key="1">
    <source>
        <dbReference type="EMBL" id="PJE61442.1"/>
    </source>
</evidence>
<evidence type="ECO:0000313" key="2">
    <source>
        <dbReference type="Proteomes" id="UP000230222"/>
    </source>
</evidence>
<proteinExistence type="predicted"/>
<gene>
    <name evidence="1" type="ORF">COU87_04550</name>
</gene>
<sequence>MEKRAVHEVRPRRIVLASLKPEQGSGKDVKVRMSPQVKMLFLDFCDKHEYPIQNGLHMQIVQDSKLS</sequence>
<name>A0A2M8KND7_9BACT</name>
<dbReference type="Proteomes" id="UP000230222">
    <property type="component" value="Unassembled WGS sequence"/>
</dbReference>
<reference evidence="2" key="1">
    <citation type="submission" date="2017-09" db="EMBL/GenBank/DDBJ databases">
        <title>Depth-based differentiation of microbial function through sediment-hosted aquifers and enrichment of novel symbionts in the deep terrestrial subsurface.</title>
        <authorList>
            <person name="Probst A.J."/>
            <person name="Ladd B."/>
            <person name="Jarett J.K."/>
            <person name="Geller-Mcgrath D.E."/>
            <person name="Sieber C.M.K."/>
            <person name="Emerson J.B."/>
            <person name="Anantharaman K."/>
            <person name="Thomas B.C."/>
            <person name="Malmstrom R."/>
            <person name="Stieglmeier M."/>
            <person name="Klingl A."/>
            <person name="Woyke T."/>
            <person name="Ryan C.M."/>
            <person name="Banfield J.F."/>
        </authorList>
    </citation>
    <scope>NUCLEOTIDE SEQUENCE [LARGE SCALE GENOMIC DNA]</scope>
</reference>
<accession>A0A2M8KND7</accession>
<organism evidence="1 2">
    <name type="scientific">Candidatus Roizmanbacteria bacterium CG10_big_fil_rev_8_21_14_0_10_39_12</name>
    <dbReference type="NCBI Taxonomy" id="1974852"/>
    <lineage>
        <taxon>Bacteria</taxon>
        <taxon>Candidatus Roizmaniibacteriota</taxon>
    </lineage>
</organism>
<dbReference type="EMBL" id="PFEC01000078">
    <property type="protein sequence ID" value="PJE61442.1"/>
    <property type="molecule type" value="Genomic_DNA"/>
</dbReference>
<dbReference type="AlphaFoldDB" id="A0A2M8KND7"/>
<protein>
    <submittedName>
        <fullName evidence="1">Uncharacterized protein</fullName>
    </submittedName>
</protein>
<comment type="caution">
    <text evidence="1">The sequence shown here is derived from an EMBL/GenBank/DDBJ whole genome shotgun (WGS) entry which is preliminary data.</text>
</comment>